<protein>
    <submittedName>
        <fullName evidence="1">Uncharacterized protein</fullName>
    </submittedName>
</protein>
<organism evidence="1 2">
    <name type="scientific">Schizopora paradoxa</name>
    <dbReference type="NCBI Taxonomy" id="27342"/>
    <lineage>
        <taxon>Eukaryota</taxon>
        <taxon>Fungi</taxon>
        <taxon>Dikarya</taxon>
        <taxon>Basidiomycota</taxon>
        <taxon>Agaricomycotina</taxon>
        <taxon>Agaricomycetes</taxon>
        <taxon>Hymenochaetales</taxon>
        <taxon>Schizoporaceae</taxon>
        <taxon>Schizopora</taxon>
    </lineage>
</organism>
<keyword evidence="2" id="KW-1185">Reference proteome</keyword>
<reference evidence="1 2" key="1">
    <citation type="submission" date="2015-04" db="EMBL/GenBank/DDBJ databases">
        <title>Complete genome sequence of Schizopora paradoxa KUC8140, a cosmopolitan wood degrader in East Asia.</title>
        <authorList>
            <consortium name="DOE Joint Genome Institute"/>
            <person name="Min B."/>
            <person name="Park H."/>
            <person name="Jang Y."/>
            <person name="Kim J.-J."/>
            <person name="Kim K.H."/>
            <person name="Pangilinan J."/>
            <person name="Lipzen A."/>
            <person name="Riley R."/>
            <person name="Grigoriev I.V."/>
            <person name="Spatafora J.W."/>
            <person name="Choi I.-G."/>
        </authorList>
    </citation>
    <scope>NUCLEOTIDE SEQUENCE [LARGE SCALE GENOMIC DNA]</scope>
    <source>
        <strain evidence="1 2">KUC8140</strain>
    </source>
</reference>
<dbReference type="InParanoid" id="A0A0H2SDA8"/>
<evidence type="ECO:0000313" key="2">
    <source>
        <dbReference type="Proteomes" id="UP000053477"/>
    </source>
</evidence>
<name>A0A0H2SDA8_9AGAM</name>
<proteinExistence type="predicted"/>
<evidence type="ECO:0000313" key="1">
    <source>
        <dbReference type="EMBL" id="KLO19748.1"/>
    </source>
</evidence>
<sequence length="168" mass="18318">MLGESYRRVSRRPWCVSYFCLAVAASSISLSSLHNRSHSPSTSKSLLNYSTPQNSRLCGFENSTYSLLTSLLPSSSDVVSTSTHRRRTPLTRYKIWFAGEVPTAITVIAIPLRQLPPCLPPTPSKSSCYFPNEGTTTLPPGSIHACTFGGTEDLHAQCDGGNEVVHEI</sequence>
<dbReference type="EMBL" id="KQ085884">
    <property type="protein sequence ID" value="KLO19748.1"/>
    <property type="molecule type" value="Genomic_DNA"/>
</dbReference>
<accession>A0A0H2SDA8</accession>
<dbReference type="Proteomes" id="UP000053477">
    <property type="component" value="Unassembled WGS sequence"/>
</dbReference>
<gene>
    <name evidence="1" type="ORF">SCHPADRAFT_39097</name>
</gene>
<dbReference type="AlphaFoldDB" id="A0A0H2SDA8"/>